<feature type="signal peptide" evidence="1">
    <location>
        <begin position="1"/>
        <end position="19"/>
    </location>
</feature>
<reference evidence="2 3" key="1">
    <citation type="submission" date="2014-07" db="EMBL/GenBank/DDBJ databases">
        <title>Genome of Flavobacterium reichenbachii LMG 25512.</title>
        <authorList>
            <person name="Stropko S.J."/>
            <person name="Pipes S.E."/>
            <person name="Newman J.D."/>
        </authorList>
    </citation>
    <scope>NUCLEOTIDE SEQUENCE [LARGE SCALE GENOMIC DNA]</scope>
    <source>
        <strain evidence="2 3">LMG 25512</strain>
    </source>
</reference>
<evidence type="ECO:0000256" key="1">
    <source>
        <dbReference type="SAM" id="SignalP"/>
    </source>
</evidence>
<dbReference type="EMBL" id="JPRL01000004">
    <property type="protein sequence ID" value="KFF02637.1"/>
    <property type="molecule type" value="Genomic_DNA"/>
</dbReference>
<evidence type="ECO:0000313" key="2">
    <source>
        <dbReference type="EMBL" id="KFF02637.1"/>
    </source>
</evidence>
<name>A0A085ZDX3_9FLAO</name>
<keyword evidence="3" id="KW-1185">Reference proteome</keyword>
<evidence type="ECO:0000313" key="3">
    <source>
        <dbReference type="Proteomes" id="UP000028715"/>
    </source>
</evidence>
<accession>A0A085ZDX3</accession>
<keyword evidence="1" id="KW-0732">Signal</keyword>
<gene>
    <name evidence="2" type="ORF">IW19_23510</name>
</gene>
<feature type="chain" id="PRO_5001800999" evidence="1">
    <location>
        <begin position="20"/>
        <end position="190"/>
    </location>
</feature>
<proteinExistence type="predicted"/>
<dbReference type="RefSeq" id="WP_035689954.1">
    <property type="nucleotide sequence ID" value="NZ_JPRL01000004.1"/>
</dbReference>
<comment type="caution">
    <text evidence="2">The sequence shown here is derived from an EMBL/GenBank/DDBJ whole genome shotgun (WGS) entry which is preliminary data.</text>
</comment>
<dbReference type="AlphaFoldDB" id="A0A085ZDX3"/>
<dbReference type="OrthoDB" id="1029582at2"/>
<protein>
    <submittedName>
        <fullName evidence="2">Uncharacterized protein</fullName>
    </submittedName>
</protein>
<dbReference type="STRING" id="362418.IW19_23510"/>
<dbReference type="Proteomes" id="UP000028715">
    <property type="component" value="Unassembled WGS sequence"/>
</dbReference>
<dbReference type="eggNOG" id="ENOG5033HJH">
    <property type="taxonomic scope" value="Bacteria"/>
</dbReference>
<organism evidence="2 3">
    <name type="scientific">Flavobacterium reichenbachii</name>
    <dbReference type="NCBI Taxonomy" id="362418"/>
    <lineage>
        <taxon>Bacteria</taxon>
        <taxon>Pseudomonadati</taxon>
        <taxon>Bacteroidota</taxon>
        <taxon>Flavobacteriia</taxon>
        <taxon>Flavobacteriales</taxon>
        <taxon>Flavobacteriaceae</taxon>
        <taxon>Flavobacterium</taxon>
    </lineage>
</organism>
<sequence length="190" mass="21454">MKKAILALLVCAIHQIGIAQNYIPSLKNNTVLHYICKLHGQTRTLTLTTKIEKDQLIFDLDTRGVKSSIVTTSEGLKNGTELSFNQGEFAPILNLKPAETFFMISQSAYQDLLKNKKFIYNNTTYVLNENATENKVELEGKILETVHVIAQIDQTEMWIIKNPDYPLICKIIKNPLGINFTLVKITDKGN</sequence>